<evidence type="ECO:0000256" key="2">
    <source>
        <dbReference type="SAM" id="SignalP"/>
    </source>
</evidence>
<dbReference type="AlphaFoldDB" id="A0A2H1IWN4"/>
<dbReference type="PROSITE" id="PS51257">
    <property type="entry name" value="PROKAR_LIPOPROTEIN"/>
    <property type="match status" value="1"/>
</dbReference>
<feature type="signal peptide" evidence="2">
    <location>
        <begin position="1"/>
        <end position="22"/>
    </location>
</feature>
<organism evidence="3 4">
    <name type="scientific">Brevibacterium antiquum</name>
    <dbReference type="NCBI Taxonomy" id="234835"/>
    <lineage>
        <taxon>Bacteria</taxon>
        <taxon>Bacillati</taxon>
        <taxon>Actinomycetota</taxon>
        <taxon>Actinomycetes</taxon>
        <taxon>Micrococcales</taxon>
        <taxon>Brevibacteriaceae</taxon>
        <taxon>Brevibacterium</taxon>
    </lineage>
</organism>
<gene>
    <name evidence="3" type="ORF">BANT10_01363</name>
</gene>
<dbReference type="Proteomes" id="UP000234342">
    <property type="component" value="Unassembled WGS sequence"/>
</dbReference>
<name>A0A2H1IWN4_9MICO</name>
<keyword evidence="4" id="KW-1185">Reference proteome</keyword>
<evidence type="ECO:0000313" key="3">
    <source>
        <dbReference type="EMBL" id="SMX79501.1"/>
    </source>
</evidence>
<feature type="chain" id="PRO_5038597141" description="Lipoprotein LpqN" evidence="2">
    <location>
        <begin position="23"/>
        <end position="222"/>
    </location>
</feature>
<keyword evidence="2" id="KW-0732">Signal</keyword>
<feature type="region of interest" description="Disordered" evidence="1">
    <location>
        <begin position="31"/>
        <end position="55"/>
    </location>
</feature>
<evidence type="ECO:0008006" key="5">
    <source>
        <dbReference type="Google" id="ProtNLM"/>
    </source>
</evidence>
<proteinExistence type="predicted"/>
<evidence type="ECO:0000256" key="1">
    <source>
        <dbReference type="SAM" id="MobiDB-lite"/>
    </source>
</evidence>
<reference evidence="4" key="1">
    <citation type="submission" date="2017-03" db="EMBL/GenBank/DDBJ databases">
        <authorList>
            <person name="Monnet C."/>
        </authorList>
    </citation>
    <scope>NUCLEOTIDE SEQUENCE [LARGE SCALE GENOMIC DNA]</scope>
    <source>
        <strain evidence="4">P10</strain>
    </source>
</reference>
<dbReference type="EMBL" id="FXZE01000004">
    <property type="protein sequence ID" value="SMX79501.1"/>
    <property type="molecule type" value="Genomic_DNA"/>
</dbReference>
<protein>
    <recommendedName>
        <fullName evidence="5">Lipoprotein LpqN</fullName>
    </recommendedName>
</protein>
<sequence>MHRSLLLTSVIVLGLSLSGCSALRVSTAEGDSRPVSVGIDDGSEGETPQETDTPAIPAGMTQVRVDLGPECPIKVQMAMDGEWNDDLAYDSYQLYSRDHGAIITVNCYEAGDETAQSIIDTAQEQTFGESRSSVLEETSGTVTGGVYWTVHGLLARQEIRAIDETESVLFGAIAGISFDGRLYKVSVEMVTVTSDQATADLYAQMLPTVSFAGQVLDSPALS</sequence>
<evidence type="ECO:0000313" key="4">
    <source>
        <dbReference type="Proteomes" id="UP000234342"/>
    </source>
</evidence>
<accession>A0A2H1IWN4</accession>